<sequence>MMRHRVVFFSLLAGLTLFPGQASAATIRVTSLSALQNALNSANPGDRIELADGSYNATSAIQIRRSGTSSAPITVTAANTGRAEIRGSTGFSFAGGVNNVVLQGFNLRHGGSLSVPADAHHIRLTRNTVQLSGGGNWVTINGNDVEVDRNSFQNRSTEGVFLQISGPSTNVAKRTRIHRNYFYNHTFSGANGGESIRLGYSHKQSYSANAVVEYNLFERANGDSEAISVKSSDNIVRYNTIRDSRGFIVLRHGHRTTVDGNVIFGNSGIRFHGNDHRVINNYVAASGGRAIVFGSGSEADSGPTSTGHDRPDRVTVAFNTVQGTTEVIDSDGGNFKPKDCVVANNIIVGTSGKLLNMASGSTVRYEGNITWGSSNSGIPAGGHRQVDPKLVRDANDLNRLSTGSPAIDAAVGTYSYVTTDFDPPQARSGKLDVGADEIGGSRKPLNTTDVGPGAP</sequence>
<feature type="signal peptide" evidence="2">
    <location>
        <begin position="1"/>
        <end position="24"/>
    </location>
</feature>
<gene>
    <name evidence="3" type="ORF">SAMN05661093_10317</name>
</gene>
<dbReference type="Gene3D" id="2.160.20.10">
    <property type="entry name" value="Single-stranded right-handed beta-helix, Pectin lyase-like"/>
    <property type="match status" value="1"/>
</dbReference>
<feature type="region of interest" description="Disordered" evidence="1">
    <location>
        <begin position="419"/>
        <end position="455"/>
    </location>
</feature>
<keyword evidence="2" id="KW-0732">Signal</keyword>
<dbReference type="Proteomes" id="UP000192674">
    <property type="component" value="Unassembled WGS sequence"/>
</dbReference>
<dbReference type="SMART" id="SM00710">
    <property type="entry name" value="PbH1"/>
    <property type="match status" value="6"/>
</dbReference>
<protein>
    <submittedName>
        <fullName evidence="3">Chondroitinase B</fullName>
    </submittedName>
</protein>
<dbReference type="InterPro" id="IPR011050">
    <property type="entry name" value="Pectin_lyase_fold/virulence"/>
</dbReference>
<dbReference type="InterPro" id="IPR039513">
    <property type="entry name" value="PL-6"/>
</dbReference>
<dbReference type="CDD" id="cd14251">
    <property type="entry name" value="PL-6"/>
    <property type="match status" value="1"/>
</dbReference>
<dbReference type="InterPro" id="IPR012334">
    <property type="entry name" value="Pectin_lyas_fold"/>
</dbReference>
<organism evidence="3 4">
    <name type="scientific">Kibdelosporangium aridum</name>
    <dbReference type="NCBI Taxonomy" id="2030"/>
    <lineage>
        <taxon>Bacteria</taxon>
        <taxon>Bacillati</taxon>
        <taxon>Actinomycetota</taxon>
        <taxon>Actinomycetes</taxon>
        <taxon>Pseudonocardiales</taxon>
        <taxon>Pseudonocardiaceae</taxon>
        <taxon>Kibdelosporangium</taxon>
    </lineage>
</organism>
<name>A0A1Y5YAA4_KIBAR</name>
<dbReference type="InterPro" id="IPR006626">
    <property type="entry name" value="PbH1"/>
</dbReference>
<dbReference type="SUPFAM" id="SSF51126">
    <property type="entry name" value="Pectin lyase-like"/>
    <property type="match status" value="1"/>
</dbReference>
<evidence type="ECO:0000256" key="1">
    <source>
        <dbReference type="SAM" id="MobiDB-lite"/>
    </source>
</evidence>
<evidence type="ECO:0000313" key="3">
    <source>
        <dbReference type="EMBL" id="SMD26731.1"/>
    </source>
</evidence>
<accession>A0A1Y5YAA4</accession>
<reference evidence="3 4" key="1">
    <citation type="submission" date="2017-04" db="EMBL/GenBank/DDBJ databases">
        <authorList>
            <person name="Afonso C.L."/>
            <person name="Miller P.J."/>
            <person name="Scott M.A."/>
            <person name="Spackman E."/>
            <person name="Goraichik I."/>
            <person name="Dimitrov K.M."/>
            <person name="Suarez D.L."/>
            <person name="Swayne D.E."/>
        </authorList>
    </citation>
    <scope>NUCLEOTIDE SEQUENCE [LARGE SCALE GENOMIC DNA]</scope>
    <source>
        <strain evidence="3 4">DSM 43828</strain>
    </source>
</reference>
<proteinExistence type="predicted"/>
<evidence type="ECO:0000256" key="2">
    <source>
        <dbReference type="SAM" id="SignalP"/>
    </source>
</evidence>
<keyword evidence="4" id="KW-1185">Reference proteome</keyword>
<dbReference type="Pfam" id="PF14592">
    <property type="entry name" value="Chondroitinas_B"/>
    <property type="match status" value="1"/>
</dbReference>
<evidence type="ECO:0000313" key="4">
    <source>
        <dbReference type="Proteomes" id="UP000192674"/>
    </source>
</evidence>
<dbReference type="AlphaFoldDB" id="A0A1Y5YAA4"/>
<feature type="chain" id="PRO_5013368725" evidence="2">
    <location>
        <begin position="25"/>
        <end position="455"/>
    </location>
</feature>
<dbReference type="EMBL" id="FWXV01000016">
    <property type="protein sequence ID" value="SMD26731.1"/>
    <property type="molecule type" value="Genomic_DNA"/>
</dbReference>